<protein>
    <recommendedName>
        <fullName evidence="3">Lipoprotein</fullName>
    </recommendedName>
</protein>
<sequence length="207" mass="20760">MRSGTGRGAAIAAAAGACVALLAGCGIRTTSVPVDAGAAPSRAACSVDGPGTAAQPRPGIPLRVYLVCGSQLEAVDRTTNVPEQKVSGDRVKTASALLMELQSETSDAERTAGFSTAVKGPLVVTGGRRDDPKGALRLSRQPEDLAPTALAQIVCTFAESAAGSGGGTVVLGGPGDYAAHRYRCTAELKDRPDMAVPTVTPTGSPTS</sequence>
<accession>A0ABZ0LUQ3</accession>
<evidence type="ECO:0000313" key="2">
    <source>
        <dbReference type="Proteomes" id="UP001301731"/>
    </source>
</evidence>
<keyword evidence="2" id="KW-1185">Reference proteome</keyword>
<dbReference type="EMBL" id="CP137573">
    <property type="protein sequence ID" value="WOX22499.1"/>
    <property type="molecule type" value="Genomic_DNA"/>
</dbReference>
<evidence type="ECO:0000313" key="1">
    <source>
        <dbReference type="EMBL" id="WOX22499.1"/>
    </source>
</evidence>
<proteinExistence type="predicted"/>
<dbReference type="Proteomes" id="UP001301731">
    <property type="component" value="Chromosome"/>
</dbReference>
<reference evidence="1 2" key="1">
    <citation type="submission" date="2023-10" db="EMBL/GenBank/DDBJ databases">
        <title>The genome sequence of Streptomyces sp. HUAS YS2.</title>
        <authorList>
            <person name="Mo P."/>
        </authorList>
    </citation>
    <scope>NUCLEOTIDE SEQUENCE [LARGE SCALE GENOMIC DNA]</scope>
    <source>
        <strain evidence="1 2">HUAS YS2</strain>
    </source>
</reference>
<organism evidence="1 2">
    <name type="scientific">Streptomyces solicathayae</name>
    <dbReference type="NCBI Taxonomy" id="3081768"/>
    <lineage>
        <taxon>Bacteria</taxon>
        <taxon>Bacillati</taxon>
        <taxon>Actinomycetota</taxon>
        <taxon>Actinomycetes</taxon>
        <taxon>Kitasatosporales</taxon>
        <taxon>Streptomycetaceae</taxon>
        <taxon>Streptomyces</taxon>
    </lineage>
</organism>
<evidence type="ECO:0008006" key="3">
    <source>
        <dbReference type="Google" id="ProtNLM"/>
    </source>
</evidence>
<name>A0ABZ0LUQ3_9ACTN</name>
<gene>
    <name evidence="1" type="ORF">R2D22_14270</name>
</gene>
<dbReference type="RefSeq" id="WP_318103550.1">
    <property type="nucleotide sequence ID" value="NZ_CP137573.1"/>
</dbReference>
<dbReference type="PROSITE" id="PS51257">
    <property type="entry name" value="PROKAR_LIPOPROTEIN"/>
    <property type="match status" value="1"/>
</dbReference>